<gene>
    <name evidence="2" type="ORF">GF1_07930</name>
</gene>
<dbReference type="Pfam" id="PF13740">
    <property type="entry name" value="ACT_6"/>
    <property type="match status" value="1"/>
</dbReference>
<dbReference type="InterPro" id="IPR045865">
    <property type="entry name" value="ACT-like_dom_sf"/>
</dbReference>
<dbReference type="KEGG" id="ddu:GF1_07930"/>
<dbReference type="EMBL" id="AP024233">
    <property type="protein sequence ID" value="BCO08417.1"/>
    <property type="molecule type" value="Genomic_DNA"/>
</dbReference>
<dbReference type="SUPFAM" id="SSF55021">
    <property type="entry name" value="ACT-like"/>
    <property type="match status" value="2"/>
</dbReference>
<dbReference type="Pfam" id="PF01842">
    <property type="entry name" value="ACT"/>
    <property type="match status" value="1"/>
</dbReference>
<evidence type="ECO:0000313" key="3">
    <source>
        <dbReference type="Proteomes" id="UP001063350"/>
    </source>
</evidence>
<sequence length="190" mass="21589">MKQTRKEYVISIMARDRVGIIADVSGAISYMGGDLADMRQQVLRGYFTMILHASFPADTDEATILDKLSRLPDPELGRLAVQVREIRTDLVDETAPSLENSYVLTAEGEDRIGFVATVSKFCADNEINILDLSTTVAEDRYIMILFVDLSRCASMDELRRRLDHFARETDLNMVLQHYDIFKATNEIKIF</sequence>
<accession>A0A915U0Y6</accession>
<feature type="domain" description="ACT" evidence="1">
    <location>
        <begin position="9"/>
        <end position="86"/>
    </location>
</feature>
<dbReference type="InterPro" id="IPR050990">
    <property type="entry name" value="UPF0237/GcvR_regulator"/>
</dbReference>
<feature type="domain" description="ACT" evidence="1">
    <location>
        <begin position="103"/>
        <end position="176"/>
    </location>
</feature>
<dbReference type="AlphaFoldDB" id="A0A915U0Y6"/>
<dbReference type="PANTHER" id="PTHR34875">
    <property type="entry name" value="UPF0237 PROTEIN MJ1558"/>
    <property type="match status" value="1"/>
</dbReference>
<keyword evidence="3" id="KW-1185">Reference proteome</keyword>
<evidence type="ECO:0000313" key="2">
    <source>
        <dbReference type="EMBL" id="BCO08417.1"/>
    </source>
</evidence>
<dbReference type="PANTHER" id="PTHR34875:SF6">
    <property type="entry name" value="UPF0237 PROTEIN MJ1558"/>
    <property type="match status" value="1"/>
</dbReference>
<dbReference type="Gene3D" id="3.30.70.260">
    <property type="match status" value="2"/>
</dbReference>
<reference evidence="2" key="1">
    <citation type="submission" date="2020-12" db="EMBL/GenBank/DDBJ databases">
        <title>Desulfobium dissulfuricans gen. nov., sp. nov., a novel mesophilic, sulfate-reducing bacterium isolated from a deep-sea hydrothermal vent.</title>
        <authorList>
            <person name="Hashimoto Y."/>
            <person name="Tame A."/>
            <person name="Sawayama S."/>
            <person name="Miyazaki J."/>
            <person name="Takai K."/>
            <person name="Nakagawa S."/>
        </authorList>
    </citation>
    <scope>NUCLEOTIDE SEQUENCE</scope>
    <source>
        <strain evidence="2">GF1</strain>
    </source>
</reference>
<protein>
    <recommendedName>
        <fullName evidence="1">ACT domain-containing protein</fullName>
    </recommendedName>
</protein>
<dbReference type="InterPro" id="IPR002912">
    <property type="entry name" value="ACT_dom"/>
</dbReference>
<name>A0A915U0Y6_9BACT</name>
<dbReference type="RefSeq" id="WP_267928317.1">
    <property type="nucleotide sequence ID" value="NZ_AP024233.1"/>
</dbReference>
<organism evidence="2 3">
    <name type="scientific">Desulfolithobacter dissulfuricans</name>
    <dbReference type="NCBI Taxonomy" id="2795293"/>
    <lineage>
        <taxon>Bacteria</taxon>
        <taxon>Pseudomonadati</taxon>
        <taxon>Thermodesulfobacteriota</taxon>
        <taxon>Desulfobulbia</taxon>
        <taxon>Desulfobulbales</taxon>
        <taxon>Desulfobulbaceae</taxon>
        <taxon>Desulfolithobacter</taxon>
    </lineage>
</organism>
<evidence type="ECO:0000259" key="1">
    <source>
        <dbReference type="PROSITE" id="PS51671"/>
    </source>
</evidence>
<dbReference type="Proteomes" id="UP001063350">
    <property type="component" value="Chromosome"/>
</dbReference>
<dbReference type="PROSITE" id="PS51671">
    <property type="entry name" value="ACT"/>
    <property type="match status" value="2"/>
</dbReference>
<proteinExistence type="predicted"/>